<feature type="transmembrane region" description="Helical" evidence="9">
    <location>
        <begin position="154"/>
        <end position="175"/>
    </location>
</feature>
<comment type="similarity">
    <text evidence="2">Belongs to the Ca(2+):cation antiporter (CaCA) (TC 2.A.19) family.</text>
</comment>
<feature type="transmembrane region" description="Helical" evidence="9">
    <location>
        <begin position="187"/>
        <end position="209"/>
    </location>
</feature>
<dbReference type="InterPro" id="IPR004837">
    <property type="entry name" value="NaCa_Exmemb"/>
</dbReference>
<gene>
    <name evidence="11" type="ORF">AYO21_01649</name>
</gene>
<feature type="compositionally biased region" description="Polar residues" evidence="8">
    <location>
        <begin position="403"/>
        <end position="412"/>
    </location>
</feature>
<feature type="domain" description="Sodium/calcium exchanger membrane region" evidence="10">
    <location>
        <begin position="123"/>
        <end position="277"/>
    </location>
</feature>
<protein>
    <recommendedName>
        <fullName evidence="10">Sodium/calcium exchanger membrane region domain-containing protein</fullName>
    </recommendedName>
</protein>
<feature type="transmembrane region" description="Helical" evidence="9">
    <location>
        <begin position="221"/>
        <end position="241"/>
    </location>
</feature>
<dbReference type="OrthoDB" id="1699231at2759"/>
<dbReference type="Proteomes" id="UP000077002">
    <property type="component" value="Unassembled WGS sequence"/>
</dbReference>
<dbReference type="EMBL" id="LVKK01000006">
    <property type="protein sequence ID" value="OAG44192.1"/>
    <property type="molecule type" value="Genomic_DNA"/>
</dbReference>
<dbReference type="Pfam" id="PF01699">
    <property type="entry name" value="Na_Ca_ex"/>
    <property type="match status" value="2"/>
</dbReference>
<feature type="domain" description="Sodium/calcium exchanger membrane region" evidence="10">
    <location>
        <begin position="470"/>
        <end position="641"/>
    </location>
</feature>
<evidence type="ECO:0000256" key="4">
    <source>
        <dbReference type="ARBA" id="ARBA00022692"/>
    </source>
</evidence>
<feature type="compositionally biased region" description="Acidic residues" evidence="8">
    <location>
        <begin position="14"/>
        <end position="27"/>
    </location>
</feature>
<feature type="transmembrane region" description="Helical" evidence="9">
    <location>
        <begin position="502"/>
        <end position="525"/>
    </location>
</feature>
<dbReference type="RefSeq" id="XP_022516144.1">
    <property type="nucleotide sequence ID" value="XM_022651631.1"/>
</dbReference>
<dbReference type="InterPro" id="IPR044880">
    <property type="entry name" value="NCX_ion-bd_dom_sf"/>
</dbReference>
<feature type="transmembrane region" description="Helical" evidence="9">
    <location>
        <begin position="253"/>
        <end position="275"/>
    </location>
</feature>
<dbReference type="GO" id="GO:0012505">
    <property type="term" value="C:endomembrane system"/>
    <property type="evidence" value="ECO:0007669"/>
    <property type="project" value="UniProtKB-SubCell"/>
</dbReference>
<evidence type="ECO:0000313" key="12">
    <source>
        <dbReference type="Proteomes" id="UP000077002"/>
    </source>
</evidence>
<evidence type="ECO:0000256" key="1">
    <source>
        <dbReference type="ARBA" id="ARBA00004127"/>
    </source>
</evidence>
<dbReference type="PANTHER" id="PTHR31503:SF18">
    <property type="entry name" value="CA(2+)_H(+) EXCHANGER, PUTATIVE (EUROFUNG)-RELATED"/>
    <property type="match status" value="1"/>
</dbReference>
<organism evidence="11 12">
    <name type="scientific">Fonsecaea monophora</name>
    <dbReference type="NCBI Taxonomy" id="254056"/>
    <lineage>
        <taxon>Eukaryota</taxon>
        <taxon>Fungi</taxon>
        <taxon>Dikarya</taxon>
        <taxon>Ascomycota</taxon>
        <taxon>Pezizomycotina</taxon>
        <taxon>Eurotiomycetes</taxon>
        <taxon>Chaetothyriomycetidae</taxon>
        <taxon>Chaetothyriales</taxon>
        <taxon>Herpotrichiellaceae</taxon>
        <taxon>Fonsecaea</taxon>
    </lineage>
</organism>
<keyword evidence="7 9" id="KW-0472">Membrane</keyword>
<dbReference type="InterPro" id="IPR004713">
    <property type="entry name" value="CaH_exchang"/>
</dbReference>
<evidence type="ECO:0000256" key="5">
    <source>
        <dbReference type="ARBA" id="ARBA00022989"/>
    </source>
</evidence>
<dbReference type="GO" id="GO:0006874">
    <property type="term" value="P:intracellular calcium ion homeostasis"/>
    <property type="evidence" value="ECO:0007669"/>
    <property type="project" value="TreeGrafter"/>
</dbReference>
<keyword evidence="6" id="KW-0406">Ion transport</keyword>
<dbReference type="GO" id="GO:0015369">
    <property type="term" value="F:calcium:proton antiporter activity"/>
    <property type="evidence" value="ECO:0007669"/>
    <property type="project" value="TreeGrafter"/>
</dbReference>
<comment type="caution">
    <text evidence="11">The sequence shown here is derived from an EMBL/GenBank/DDBJ whole genome shotgun (WGS) entry which is preliminary data.</text>
</comment>
<evidence type="ECO:0000256" key="3">
    <source>
        <dbReference type="ARBA" id="ARBA00022448"/>
    </source>
</evidence>
<dbReference type="PANTHER" id="PTHR31503">
    <property type="entry name" value="VACUOLAR CALCIUM ION TRANSPORTER"/>
    <property type="match status" value="1"/>
</dbReference>
<evidence type="ECO:0000313" key="11">
    <source>
        <dbReference type="EMBL" id="OAG44192.1"/>
    </source>
</evidence>
<keyword evidence="12" id="KW-1185">Reference proteome</keyword>
<comment type="subcellular location">
    <subcellularLocation>
        <location evidence="1">Endomembrane system</location>
        <topology evidence="1">Multi-pass membrane protein</topology>
    </subcellularLocation>
</comment>
<feature type="transmembrane region" description="Helical" evidence="9">
    <location>
        <begin position="596"/>
        <end position="617"/>
    </location>
</feature>
<name>A0A177FLJ0_9EURO</name>
<evidence type="ECO:0000259" key="10">
    <source>
        <dbReference type="Pfam" id="PF01699"/>
    </source>
</evidence>
<evidence type="ECO:0000256" key="9">
    <source>
        <dbReference type="SAM" id="Phobius"/>
    </source>
</evidence>
<accession>A0A177FLJ0</accession>
<reference evidence="11 12" key="1">
    <citation type="submission" date="2016-03" db="EMBL/GenBank/DDBJ databases">
        <title>Draft genome sequence of the Fonsecaea monophora CBS 269.37.</title>
        <authorList>
            <person name="Bombassaro A."/>
            <person name="Vinicius W.A."/>
            <person name="De Hoog S."/>
            <person name="Sun J."/>
            <person name="Souza E.M."/>
            <person name="Raittz R.T."/>
            <person name="Costa F."/>
            <person name="Leao A.C."/>
            <person name="Tadra-Sfeir M.Z."/>
            <person name="Baura V."/>
            <person name="Balsanelli E."/>
            <person name="Pedrosa F.O."/>
            <person name="Moreno L.F."/>
            <person name="Steffens M.B."/>
            <person name="Xi L."/>
            <person name="Bocca A.L."/>
            <person name="Felipe M.S."/>
            <person name="Teixeira M."/>
            <person name="Telles Filho F.Q."/>
            <person name="Azevedo C.M."/>
            <person name="Gomes R."/>
            <person name="Vicente V.A."/>
        </authorList>
    </citation>
    <scope>NUCLEOTIDE SEQUENCE [LARGE SCALE GENOMIC DNA]</scope>
    <source>
        <strain evidence="11 12">CBS 269.37</strain>
    </source>
</reference>
<dbReference type="Gene3D" id="1.20.1420.30">
    <property type="entry name" value="NCX, central ion-binding region"/>
    <property type="match status" value="2"/>
</dbReference>
<feature type="transmembrane region" description="Helical" evidence="9">
    <location>
        <begin position="470"/>
        <end position="490"/>
    </location>
</feature>
<evidence type="ECO:0000256" key="7">
    <source>
        <dbReference type="ARBA" id="ARBA00023136"/>
    </source>
</evidence>
<keyword evidence="3" id="KW-0813">Transport</keyword>
<keyword evidence="5 9" id="KW-1133">Transmembrane helix</keyword>
<feature type="transmembrane region" description="Helical" evidence="9">
    <location>
        <begin position="563"/>
        <end position="590"/>
    </location>
</feature>
<feature type="transmembrane region" description="Helical" evidence="9">
    <location>
        <begin position="624"/>
        <end position="644"/>
    </location>
</feature>
<dbReference type="AlphaFoldDB" id="A0A177FLJ0"/>
<feature type="transmembrane region" description="Helical" evidence="9">
    <location>
        <begin position="123"/>
        <end position="142"/>
    </location>
</feature>
<feature type="transmembrane region" description="Helical" evidence="9">
    <location>
        <begin position="96"/>
        <end position="117"/>
    </location>
</feature>
<proteinExistence type="inferred from homology"/>
<dbReference type="GeneID" id="34596827"/>
<feature type="region of interest" description="Disordered" evidence="8">
    <location>
        <begin position="344"/>
        <end position="429"/>
    </location>
</feature>
<feature type="region of interest" description="Disordered" evidence="8">
    <location>
        <begin position="1"/>
        <end position="36"/>
    </location>
</feature>
<evidence type="ECO:0000256" key="2">
    <source>
        <dbReference type="ARBA" id="ARBA00008170"/>
    </source>
</evidence>
<keyword evidence="4 9" id="KW-0812">Transmembrane</keyword>
<evidence type="ECO:0000256" key="6">
    <source>
        <dbReference type="ARBA" id="ARBA00023065"/>
    </source>
</evidence>
<sequence>MTTDRRCSFNGSTAEEDSELNGEDDAGESSRLVPSSSPISRVLRRFPRFLHRSSAPHGCAVGHRNRDFSHYSDSRGVKRNCFSQAVVEIFATVRAILGYSWLNSLLVFVPLAIASYLARANHVLVFTANVIAVVPLSSLLTCATENIARESGDVVGALLNVTFGNLVEIVIFAALYHKQYEVVQASLLGSILVNLLLVLGLAILAGSFYRQEQSHRIEDAQALACLLSVSVFSLLIPSALVHSFDDLESARPAVLTLSRASALTLLAIYLLYIFLQIKNTIVNRSPVRVVGPDSINGSVRMSGDAAASSGLLFPRSIRFQDEEEAGGYKNTPLVRKDSLEMSAFDDSGQSQVESDDINGHPNFERSDEDEDGDTQGQEWKTSSDKIRNPRSSIYQFPARRQGQDSGNSSQRHMSPAGLQPLRSHRSSYAGSTSSLPRLLLGSSIANVDSPSDIVRLEDPPLVIGKLASSLLLVISSLLVAFCAEFLVNTLDDIVDSGPFSEAFIGLIILPVAGNCAELITATAVATVSRILPSKHGCNQAVTLRTLVWLVEANRYLQKGKFDLAIGVSVGSSVQISLFVTPLIVIAGWALNRDMTMYFGIFETVALFATTFLVNVLILYRKSNFLEGSLLCACYFIIAVGAYLFPTPDHRALHDRPPD</sequence>
<dbReference type="GO" id="GO:0000329">
    <property type="term" value="C:fungal-type vacuole membrane"/>
    <property type="evidence" value="ECO:0007669"/>
    <property type="project" value="TreeGrafter"/>
</dbReference>
<evidence type="ECO:0000256" key="8">
    <source>
        <dbReference type="SAM" id="MobiDB-lite"/>
    </source>
</evidence>